<dbReference type="Proteomes" id="UP001596492">
    <property type="component" value="Unassembled WGS sequence"/>
</dbReference>
<proteinExistence type="predicted"/>
<dbReference type="InterPro" id="IPR029058">
    <property type="entry name" value="AB_hydrolase_fold"/>
</dbReference>
<accession>A0ABW2IJY0</accession>
<dbReference type="PANTHER" id="PTHR43798:SF5">
    <property type="entry name" value="MONOACYLGLYCEROL LIPASE ABHD6"/>
    <property type="match status" value="1"/>
</dbReference>
<evidence type="ECO:0000313" key="2">
    <source>
        <dbReference type="EMBL" id="MFC7291152.1"/>
    </source>
</evidence>
<keyword evidence="2" id="KW-0378">Hydrolase</keyword>
<feature type="domain" description="AB hydrolase-1" evidence="1">
    <location>
        <begin position="29"/>
        <end position="282"/>
    </location>
</feature>
<dbReference type="Pfam" id="PF12697">
    <property type="entry name" value="Abhydrolase_6"/>
    <property type="match status" value="1"/>
</dbReference>
<gene>
    <name evidence="2" type="ORF">ACFQS8_05955</name>
</gene>
<evidence type="ECO:0000313" key="3">
    <source>
        <dbReference type="Proteomes" id="UP001596492"/>
    </source>
</evidence>
<dbReference type="InterPro" id="IPR050266">
    <property type="entry name" value="AB_hydrolase_sf"/>
</dbReference>
<dbReference type="GO" id="GO:0016787">
    <property type="term" value="F:hydrolase activity"/>
    <property type="evidence" value="ECO:0007669"/>
    <property type="project" value="UniProtKB-KW"/>
</dbReference>
<name>A0ABW2IJY0_9PROT</name>
<organism evidence="2 3">
    <name type="scientific">Hirschia litorea</name>
    <dbReference type="NCBI Taxonomy" id="1199156"/>
    <lineage>
        <taxon>Bacteria</taxon>
        <taxon>Pseudomonadati</taxon>
        <taxon>Pseudomonadota</taxon>
        <taxon>Alphaproteobacteria</taxon>
        <taxon>Hyphomonadales</taxon>
        <taxon>Hyphomonadaceae</taxon>
        <taxon>Hirschia</taxon>
    </lineage>
</organism>
<dbReference type="SUPFAM" id="SSF53474">
    <property type="entry name" value="alpha/beta-Hydrolases"/>
    <property type="match status" value="1"/>
</dbReference>
<dbReference type="EMBL" id="JBHTBR010000002">
    <property type="protein sequence ID" value="MFC7291152.1"/>
    <property type="molecule type" value="Genomic_DNA"/>
</dbReference>
<reference evidence="3" key="1">
    <citation type="journal article" date="2019" name="Int. J. Syst. Evol. Microbiol.">
        <title>The Global Catalogue of Microorganisms (GCM) 10K type strain sequencing project: providing services to taxonomists for standard genome sequencing and annotation.</title>
        <authorList>
            <consortium name="The Broad Institute Genomics Platform"/>
            <consortium name="The Broad Institute Genome Sequencing Center for Infectious Disease"/>
            <person name="Wu L."/>
            <person name="Ma J."/>
        </authorList>
    </citation>
    <scope>NUCLEOTIDE SEQUENCE [LARGE SCALE GENOMIC DNA]</scope>
    <source>
        <strain evidence="3">CCUG 51308</strain>
    </source>
</reference>
<dbReference type="RefSeq" id="WP_382166346.1">
    <property type="nucleotide sequence ID" value="NZ_JBHTBR010000002.1"/>
</dbReference>
<dbReference type="PANTHER" id="PTHR43798">
    <property type="entry name" value="MONOACYLGLYCEROL LIPASE"/>
    <property type="match status" value="1"/>
</dbReference>
<keyword evidence="3" id="KW-1185">Reference proteome</keyword>
<dbReference type="InterPro" id="IPR000073">
    <property type="entry name" value="AB_hydrolase_1"/>
</dbReference>
<sequence>MLRRFRVDLDSGEIAGISFGEPTQPVQALFLHANGFNAMTYQSVLQPMGKMWHVAAIDLRGHGRTTLETDTKKLKSWNLYRDDVIQVIEKIAPEGLVLSGHSMGATIALLVAGKRPDLVKGIVLADAAIMSPQAYALYHMPGGGVFVSAGAAQAKGSLKRQTEFESLESAEERLKGKGAFATWRAPFLLDYLSDGLTPTEGVGVKILCHPEWEAASYRAHKNRPWQAIRSLKKQKFPFIFLQAEKHSLSPVDLDERIHAVRPDAAVTRVPGTTHFLPMERPYVLRDAINIVIETAAGLNDGTDYMGAVKRTINSSIGQIY</sequence>
<dbReference type="Gene3D" id="3.40.50.1820">
    <property type="entry name" value="alpha/beta hydrolase"/>
    <property type="match status" value="1"/>
</dbReference>
<evidence type="ECO:0000259" key="1">
    <source>
        <dbReference type="Pfam" id="PF12697"/>
    </source>
</evidence>
<comment type="caution">
    <text evidence="2">The sequence shown here is derived from an EMBL/GenBank/DDBJ whole genome shotgun (WGS) entry which is preliminary data.</text>
</comment>
<protein>
    <submittedName>
        <fullName evidence="2">Alpha/beta fold hydrolase</fullName>
    </submittedName>
</protein>